<evidence type="ECO:0000313" key="3">
    <source>
        <dbReference type="Proteomes" id="UP000077519"/>
    </source>
</evidence>
<sequence length="63" mass="6392">MTDTDHTHPDEQADSADPSTVDTEQGADTAESDVQSDPAEGTDSGDWSGEGGATPDGPATKTE</sequence>
<dbReference type="Proteomes" id="UP000077519">
    <property type="component" value="Unassembled WGS sequence"/>
</dbReference>
<dbReference type="RefSeq" id="WP_068431050.1">
    <property type="nucleotide sequence ID" value="NZ_LVHI01000038.1"/>
</dbReference>
<feature type="region of interest" description="Disordered" evidence="1">
    <location>
        <begin position="1"/>
        <end position="63"/>
    </location>
</feature>
<comment type="caution">
    <text evidence="2">The sequence shown here is derived from an EMBL/GenBank/DDBJ whole genome shotgun (WGS) entry which is preliminary data.</text>
</comment>
<accession>A0A177Y7Z6</accession>
<dbReference type="EMBL" id="LVHI01000038">
    <property type="protein sequence ID" value="OAK51624.1"/>
    <property type="molecule type" value="Genomic_DNA"/>
</dbReference>
<name>A0A177Y7Z6_9NOCA</name>
<proteinExistence type="predicted"/>
<reference evidence="2 3" key="1">
    <citation type="submission" date="2016-03" db="EMBL/GenBank/DDBJ databases">
        <title>Genome sequence of Rhodococcus kyotonensis KB10.</title>
        <authorList>
            <person name="Jeong H."/>
            <person name="Hong C.E."/>
            <person name="Jo S.H."/>
            <person name="Park J.M."/>
        </authorList>
    </citation>
    <scope>NUCLEOTIDE SEQUENCE [LARGE SCALE GENOMIC DNA]</scope>
    <source>
        <strain evidence="2 3">KB10</strain>
    </source>
</reference>
<protein>
    <submittedName>
        <fullName evidence="2">Uncharacterized protein</fullName>
    </submittedName>
</protein>
<feature type="compositionally biased region" description="Basic and acidic residues" evidence="1">
    <location>
        <begin position="1"/>
        <end position="11"/>
    </location>
</feature>
<evidence type="ECO:0000256" key="1">
    <source>
        <dbReference type="SAM" id="MobiDB-lite"/>
    </source>
</evidence>
<dbReference type="AlphaFoldDB" id="A0A177Y7Z6"/>
<organism evidence="2 3">
    <name type="scientific">Rhodococcoides kyotonense</name>
    <dbReference type="NCBI Taxonomy" id="398843"/>
    <lineage>
        <taxon>Bacteria</taxon>
        <taxon>Bacillati</taxon>
        <taxon>Actinomycetota</taxon>
        <taxon>Actinomycetes</taxon>
        <taxon>Mycobacteriales</taxon>
        <taxon>Nocardiaceae</taxon>
        <taxon>Rhodococcoides</taxon>
    </lineage>
</organism>
<keyword evidence="3" id="KW-1185">Reference proteome</keyword>
<gene>
    <name evidence="2" type="ORF">A3K89_11450</name>
</gene>
<evidence type="ECO:0000313" key="2">
    <source>
        <dbReference type="EMBL" id="OAK51624.1"/>
    </source>
</evidence>